<accession>A0A399EAF0</accession>
<dbReference type="PANTHER" id="PTHR30535">
    <property type="entry name" value="VITAMIN B12-BINDING PROTEIN"/>
    <property type="match status" value="1"/>
</dbReference>
<reference evidence="4 5" key="1">
    <citation type="submission" date="2018-08" db="EMBL/GenBank/DDBJ databases">
        <title>Meiothermus cateniformans JCM 15151 genome sequencing project.</title>
        <authorList>
            <person name="Da Costa M.S."/>
            <person name="Albuquerque L."/>
            <person name="Raposo P."/>
            <person name="Froufe H.J.C."/>
            <person name="Barroso C.S."/>
            <person name="Egas C."/>
        </authorList>
    </citation>
    <scope>NUCLEOTIDE SEQUENCE [LARGE SCALE GENOMIC DNA]</scope>
    <source>
        <strain evidence="4 5">JCM 15151</strain>
    </source>
</reference>
<keyword evidence="1 2" id="KW-0732">Signal</keyword>
<evidence type="ECO:0000259" key="3">
    <source>
        <dbReference type="PROSITE" id="PS50983"/>
    </source>
</evidence>
<dbReference type="Proteomes" id="UP000266089">
    <property type="component" value="Unassembled WGS sequence"/>
</dbReference>
<dbReference type="CDD" id="cd01143">
    <property type="entry name" value="YvrC"/>
    <property type="match status" value="1"/>
</dbReference>
<evidence type="ECO:0000313" key="4">
    <source>
        <dbReference type="EMBL" id="RIH79880.1"/>
    </source>
</evidence>
<dbReference type="PROSITE" id="PS50983">
    <property type="entry name" value="FE_B12_PBP"/>
    <property type="match status" value="1"/>
</dbReference>
<dbReference type="Pfam" id="PF01497">
    <property type="entry name" value="Peripla_BP_2"/>
    <property type="match status" value="1"/>
</dbReference>
<dbReference type="Gene3D" id="3.40.50.1980">
    <property type="entry name" value="Nitrogenase molybdenum iron protein domain"/>
    <property type="match status" value="2"/>
</dbReference>
<organism evidence="4 5">
    <name type="scientific">Meiothermus taiwanensis</name>
    <dbReference type="NCBI Taxonomy" id="172827"/>
    <lineage>
        <taxon>Bacteria</taxon>
        <taxon>Thermotogati</taxon>
        <taxon>Deinococcota</taxon>
        <taxon>Deinococci</taxon>
        <taxon>Thermales</taxon>
        <taxon>Thermaceae</taxon>
        <taxon>Meiothermus</taxon>
    </lineage>
</organism>
<comment type="caution">
    <text evidence="4">The sequence shown here is derived from an EMBL/GenBank/DDBJ whole genome shotgun (WGS) entry which is preliminary data.</text>
</comment>
<dbReference type="InterPro" id="IPR002491">
    <property type="entry name" value="ABC_transptr_periplasmic_BD"/>
</dbReference>
<dbReference type="RefSeq" id="WP_119361384.1">
    <property type="nucleotide sequence ID" value="NZ_JBHSXZ010000022.1"/>
</dbReference>
<dbReference type="GO" id="GO:0071281">
    <property type="term" value="P:cellular response to iron ion"/>
    <property type="evidence" value="ECO:0007669"/>
    <property type="project" value="TreeGrafter"/>
</dbReference>
<protein>
    <submittedName>
        <fullName evidence="4">Vitamin B12-binding protein</fullName>
    </submittedName>
</protein>
<evidence type="ECO:0000256" key="2">
    <source>
        <dbReference type="SAM" id="SignalP"/>
    </source>
</evidence>
<dbReference type="InterPro" id="IPR050902">
    <property type="entry name" value="ABC_Transporter_SBP"/>
</dbReference>
<dbReference type="NCBIfam" id="NF038402">
    <property type="entry name" value="TroA_like"/>
    <property type="match status" value="1"/>
</dbReference>
<dbReference type="SUPFAM" id="SSF53807">
    <property type="entry name" value="Helical backbone' metal receptor"/>
    <property type="match status" value="1"/>
</dbReference>
<evidence type="ECO:0000313" key="5">
    <source>
        <dbReference type="Proteomes" id="UP000266089"/>
    </source>
</evidence>
<dbReference type="EMBL" id="QWKX01000002">
    <property type="protein sequence ID" value="RIH79880.1"/>
    <property type="molecule type" value="Genomic_DNA"/>
</dbReference>
<feature type="signal peptide" evidence="2">
    <location>
        <begin position="1"/>
        <end position="22"/>
    </location>
</feature>
<dbReference type="OrthoDB" id="9787830at2"/>
<sequence>MKRSFWLLLLALSFALLAPGLAQPFPRTLTDDLGRSITLKAAPQRIVALLPSVTETVCALNACGRLVGVDDYSDFPEQVKRLPKVGGLYNPNLEAILALKPDLVIVSVYGRLHEGLERAGVASFAVKPETYDDIFRTTRLLGRVLGLEAQAERLVAQIQREVYTVETRAAKAKERPTVYYEIDPTPYTVGPESFIGVLITKARGQNIIPKELGLFPQISPELVVQKNPQVIVLTHPGAADLPKRAGWAGVAAIRSQRICAFTGQQDNLLSRPGPRVAQGLQLLVGCFHPELRR</sequence>
<evidence type="ECO:0000256" key="1">
    <source>
        <dbReference type="ARBA" id="ARBA00022729"/>
    </source>
</evidence>
<dbReference type="AlphaFoldDB" id="A0A399EAF0"/>
<gene>
    <name evidence="4" type="primary">btuF_2</name>
    <name evidence="4" type="ORF">Mcate_00106</name>
</gene>
<feature type="domain" description="Fe/B12 periplasmic-binding" evidence="3">
    <location>
        <begin position="45"/>
        <end position="291"/>
    </location>
</feature>
<dbReference type="InterPro" id="IPR054828">
    <property type="entry name" value="Vit_B12_bind_prot"/>
</dbReference>
<feature type="chain" id="PRO_5017471292" evidence="2">
    <location>
        <begin position="23"/>
        <end position="293"/>
    </location>
</feature>
<proteinExistence type="predicted"/>
<name>A0A399EAF0_9DEIN</name>
<dbReference type="PANTHER" id="PTHR30535:SF34">
    <property type="entry name" value="MOLYBDATE-BINDING PROTEIN MOLA"/>
    <property type="match status" value="1"/>
</dbReference>